<gene>
    <name evidence="12" type="ORF">LADA_0B08108G</name>
</gene>
<dbReference type="PANTHER" id="PTHR43200:SF6">
    <property type="entry name" value="3'(2'),5'-BISPHOSPHATE NUCLEOTIDASE"/>
    <property type="match status" value="1"/>
</dbReference>
<keyword evidence="5 11" id="KW-0378">Hydrolase</keyword>
<dbReference type="GO" id="GO:0004441">
    <property type="term" value="F:inositol-1,4-bisphosphate 1-phosphatase activity"/>
    <property type="evidence" value="ECO:0007669"/>
    <property type="project" value="EnsemblFungi"/>
</dbReference>
<feature type="binding site" evidence="10">
    <location>
        <position position="146"/>
    </location>
    <ligand>
        <name>Mg(2+)</name>
        <dbReference type="ChEBI" id="CHEBI:18420"/>
        <label>1</label>
        <note>catalytic</note>
    </ligand>
</feature>
<evidence type="ECO:0000256" key="8">
    <source>
        <dbReference type="ARBA" id="ARBA00044479"/>
    </source>
</evidence>
<dbReference type="PANTHER" id="PTHR43200">
    <property type="entry name" value="PHOSPHATASE"/>
    <property type="match status" value="1"/>
</dbReference>
<dbReference type="GO" id="GO:0046854">
    <property type="term" value="P:phosphatidylinositol phosphate biosynthetic process"/>
    <property type="evidence" value="ECO:0007669"/>
    <property type="project" value="InterPro"/>
</dbReference>
<dbReference type="AlphaFoldDB" id="A0A1G4IU63"/>
<feature type="binding site" evidence="10">
    <location>
        <position position="71"/>
    </location>
    <ligand>
        <name>Mg(2+)</name>
        <dbReference type="ChEBI" id="CHEBI:18420"/>
        <label>1</label>
        <note>catalytic</note>
    </ligand>
</feature>
<evidence type="ECO:0000256" key="10">
    <source>
        <dbReference type="PIRSR" id="PIRSR600760-2"/>
    </source>
</evidence>
<organism evidence="12 13">
    <name type="scientific">Lachancea dasiensis</name>
    <dbReference type="NCBI Taxonomy" id="1072105"/>
    <lineage>
        <taxon>Eukaryota</taxon>
        <taxon>Fungi</taxon>
        <taxon>Dikarya</taxon>
        <taxon>Ascomycota</taxon>
        <taxon>Saccharomycotina</taxon>
        <taxon>Saccharomycetes</taxon>
        <taxon>Saccharomycetales</taxon>
        <taxon>Saccharomycetaceae</taxon>
        <taxon>Lachancea</taxon>
    </lineage>
</organism>
<dbReference type="EMBL" id="LT598456">
    <property type="protein sequence ID" value="SCU80537.1"/>
    <property type="molecule type" value="Genomic_DNA"/>
</dbReference>
<comment type="cofactor">
    <cofactor evidence="1 10 11">
        <name>Mg(2+)</name>
        <dbReference type="ChEBI" id="CHEBI:18420"/>
    </cofactor>
</comment>
<evidence type="ECO:0000256" key="7">
    <source>
        <dbReference type="ARBA" id="ARBA00044466"/>
    </source>
</evidence>
<dbReference type="InterPro" id="IPR020550">
    <property type="entry name" value="Inositol_monophosphatase_CS"/>
</dbReference>
<name>A0A1G4IU63_9SACH</name>
<dbReference type="GO" id="GO:0000103">
    <property type="term" value="P:sulfate assimilation"/>
    <property type="evidence" value="ECO:0007669"/>
    <property type="project" value="EnsemblFungi"/>
</dbReference>
<dbReference type="PROSITE" id="PS00629">
    <property type="entry name" value="IMP_1"/>
    <property type="match status" value="1"/>
</dbReference>
<sequence>MPFEKELFVATQALRKASLLTKRIQSQVIASKDSTITKEDTSPVTVGDYSAQAVIINAIKANFPEDKIVGEEESTGLSDAFVSKILSEIQENDSHFAKVFGASASGFPGMQFTTKEFPLSSLEDVRKVIDLGNYEGGGKSRFWCLDPIDGTKGFLRGEQFAVCLALIVDGVVQLGCIGCPNLQLAHYGGKDPSPQSAQELGYIFRAVRGQGAFYAPMISDFEWMPINCRTLSTTKDMVSLEGVEKGHSAHSEQSQVKEQLGITSSLHLDSQVKYCLLALGLGDVYLRLPLKLSYQEKIWDHAAGNVLVLEAGGVHTDSFNNLPLDFSQGRTLVSKGVIASSGPEDLHQSVVKASSAVLGPK</sequence>
<dbReference type="GO" id="GO:0042538">
    <property type="term" value="P:hyperosmotic salinity response"/>
    <property type="evidence" value="ECO:0007669"/>
    <property type="project" value="EnsemblFungi"/>
</dbReference>
<dbReference type="GO" id="GO:0009086">
    <property type="term" value="P:methionine biosynthetic process"/>
    <property type="evidence" value="ECO:0007669"/>
    <property type="project" value="EnsemblFungi"/>
</dbReference>
<dbReference type="GO" id="GO:0016078">
    <property type="term" value="P:tRNA decay"/>
    <property type="evidence" value="ECO:0007669"/>
    <property type="project" value="EnsemblFungi"/>
</dbReference>
<comment type="catalytic activity">
    <reaction evidence="8">
        <text>adenosine 3',5'-bisphosphate + H2O = AMP + phosphate</text>
        <dbReference type="Rhea" id="RHEA:10040"/>
        <dbReference type="ChEBI" id="CHEBI:15377"/>
        <dbReference type="ChEBI" id="CHEBI:43474"/>
        <dbReference type="ChEBI" id="CHEBI:58343"/>
        <dbReference type="ChEBI" id="CHEBI:456215"/>
        <dbReference type="EC" id="3.1.3.7"/>
    </reaction>
    <physiologicalReaction direction="left-to-right" evidence="8">
        <dbReference type="Rhea" id="RHEA:10041"/>
    </physiologicalReaction>
</comment>
<dbReference type="GO" id="GO:0052829">
    <property type="term" value="F:inositol-1,3,4-trisphosphate 1-phosphatase activity"/>
    <property type="evidence" value="ECO:0007669"/>
    <property type="project" value="EnsemblFungi"/>
</dbReference>
<protein>
    <recommendedName>
        <fullName evidence="3 11">3'(2'),5'-bisphosphate nucleotidase</fullName>
        <ecNumber evidence="3 11">3.1.3.7</ecNumber>
    </recommendedName>
</protein>
<dbReference type="EC" id="3.1.3.7" evidence="3 11"/>
<dbReference type="NCBIfam" id="TIGR01330">
    <property type="entry name" value="bisphos_HAL2"/>
    <property type="match status" value="1"/>
</dbReference>
<dbReference type="OrthoDB" id="411145at2759"/>
<dbReference type="InterPro" id="IPR006239">
    <property type="entry name" value="DPNP"/>
</dbReference>
<accession>A0A1G4IU63</accession>
<feature type="binding site" evidence="10">
    <location>
        <position position="149"/>
    </location>
    <ligand>
        <name>Mg(2+)</name>
        <dbReference type="ChEBI" id="CHEBI:18420"/>
        <label>1</label>
        <note>catalytic</note>
    </ligand>
</feature>
<dbReference type="Gene3D" id="3.30.540.10">
    <property type="entry name" value="Fructose-1,6-Bisphosphatase, subunit A, domain 1"/>
    <property type="match status" value="1"/>
</dbReference>
<evidence type="ECO:0000256" key="9">
    <source>
        <dbReference type="ARBA" id="ARBA00044484"/>
    </source>
</evidence>
<dbReference type="GO" id="GO:0008441">
    <property type="term" value="F:3'(2'),5'-bisphosphate nucleotidase activity"/>
    <property type="evidence" value="ECO:0007669"/>
    <property type="project" value="UniProtKB-UniRule"/>
</dbReference>
<evidence type="ECO:0000256" key="2">
    <source>
        <dbReference type="ARBA" id="ARBA00009759"/>
    </source>
</evidence>
<keyword evidence="6 10" id="KW-0460">Magnesium</keyword>
<comment type="function">
    <text evidence="11">Converts adenosine 3'-phosphate 5'-phosphosulfate (PAPS) to adenosine 5'-phosphosulfate (APS) and 3'(2')-phosphoadenosine 5'-phosphate (PAP) to AMP.</text>
</comment>
<reference evidence="13" key="1">
    <citation type="submission" date="2016-03" db="EMBL/GenBank/DDBJ databases">
        <authorList>
            <person name="Devillers H."/>
        </authorList>
    </citation>
    <scope>NUCLEOTIDE SEQUENCE [LARGE SCALE GENOMIC DNA]</scope>
</reference>
<dbReference type="InterPro" id="IPR020583">
    <property type="entry name" value="Inositol_monoP_metal-BS"/>
</dbReference>
<dbReference type="SUPFAM" id="SSF56655">
    <property type="entry name" value="Carbohydrate phosphatase"/>
    <property type="match status" value="1"/>
</dbReference>
<evidence type="ECO:0000256" key="1">
    <source>
        <dbReference type="ARBA" id="ARBA00001946"/>
    </source>
</evidence>
<dbReference type="Pfam" id="PF00459">
    <property type="entry name" value="Inositol_P"/>
    <property type="match status" value="1"/>
</dbReference>
<comment type="catalytic activity">
    <reaction evidence="9">
        <text>3'-phosphoadenylyl sulfate + H2O = adenosine 5'-phosphosulfate + phosphate</text>
        <dbReference type="Rhea" id="RHEA:77639"/>
        <dbReference type="ChEBI" id="CHEBI:15377"/>
        <dbReference type="ChEBI" id="CHEBI:43474"/>
        <dbReference type="ChEBI" id="CHEBI:58243"/>
        <dbReference type="ChEBI" id="CHEBI:58339"/>
        <dbReference type="EC" id="3.1.3.7"/>
    </reaction>
    <physiologicalReaction direction="left-to-right" evidence="9">
        <dbReference type="Rhea" id="RHEA:77640"/>
    </physiologicalReaction>
</comment>
<dbReference type="Proteomes" id="UP000190274">
    <property type="component" value="Chromosome B"/>
</dbReference>
<evidence type="ECO:0000313" key="13">
    <source>
        <dbReference type="Proteomes" id="UP000190274"/>
    </source>
</evidence>
<dbReference type="InterPro" id="IPR000760">
    <property type="entry name" value="Inositol_monophosphatase-like"/>
</dbReference>
<feature type="binding site" evidence="10">
    <location>
        <position position="300"/>
    </location>
    <ligand>
        <name>Mg(2+)</name>
        <dbReference type="ChEBI" id="CHEBI:18420"/>
        <label>1</label>
        <note>catalytic</note>
    </ligand>
</feature>
<proteinExistence type="inferred from homology"/>
<evidence type="ECO:0000256" key="3">
    <source>
        <dbReference type="ARBA" id="ARBA00012633"/>
    </source>
</evidence>
<dbReference type="Gene3D" id="3.40.190.80">
    <property type="match status" value="1"/>
</dbReference>
<evidence type="ECO:0000313" key="12">
    <source>
        <dbReference type="EMBL" id="SCU80537.1"/>
    </source>
</evidence>
<dbReference type="FunFam" id="3.30.540.10:FF:000015">
    <property type="entry name" value="3',5'-bisphosphate nucleotidase"/>
    <property type="match status" value="1"/>
</dbReference>
<keyword evidence="13" id="KW-1185">Reference proteome</keyword>
<dbReference type="STRING" id="1266660.A0A1G4IU63"/>
<dbReference type="CDD" id="cd01517">
    <property type="entry name" value="PAP_phosphatase"/>
    <property type="match status" value="1"/>
</dbReference>
<feature type="binding site" evidence="10">
    <location>
        <position position="148"/>
    </location>
    <ligand>
        <name>Mg(2+)</name>
        <dbReference type="ChEBI" id="CHEBI:18420"/>
        <label>1</label>
        <note>catalytic</note>
    </ligand>
</feature>
<evidence type="ECO:0000256" key="5">
    <source>
        <dbReference type="ARBA" id="ARBA00022801"/>
    </source>
</evidence>
<dbReference type="GO" id="GO:0043647">
    <property type="term" value="P:inositol phosphate metabolic process"/>
    <property type="evidence" value="ECO:0007669"/>
    <property type="project" value="UniProtKB-UniRule"/>
</dbReference>
<dbReference type="InterPro" id="IPR051090">
    <property type="entry name" value="Inositol_monoP_superfamily"/>
</dbReference>
<comment type="similarity">
    <text evidence="2 11">Belongs to the inositol monophosphatase superfamily.</text>
</comment>
<evidence type="ECO:0000256" key="6">
    <source>
        <dbReference type="ARBA" id="ARBA00022842"/>
    </source>
</evidence>
<evidence type="ECO:0000256" key="4">
    <source>
        <dbReference type="ARBA" id="ARBA00022723"/>
    </source>
</evidence>
<dbReference type="GO" id="GO:0046872">
    <property type="term" value="F:metal ion binding"/>
    <property type="evidence" value="ECO:0007669"/>
    <property type="project" value="UniProtKB-UniRule"/>
</dbReference>
<evidence type="ECO:0000256" key="11">
    <source>
        <dbReference type="RuleBase" id="RU368076"/>
    </source>
</evidence>
<keyword evidence="4 10" id="KW-0479">Metal-binding</keyword>
<dbReference type="PROSITE" id="PS00630">
    <property type="entry name" value="IMP_2"/>
    <property type="match status" value="1"/>
</dbReference>
<comment type="catalytic activity">
    <reaction evidence="7">
        <text>adenosine 2',5'-bisphosphate + H2O = AMP + phosphate</text>
        <dbReference type="Rhea" id="RHEA:77643"/>
        <dbReference type="ChEBI" id="CHEBI:15377"/>
        <dbReference type="ChEBI" id="CHEBI:43474"/>
        <dbReference type="ChEBI" id="CHEBI:194156"/>
        <dbReference type="ChEBI" id="CHEBI:456215"/>
        <dbReference type="EC" id="3.1.3.7"/>
    </reaction>
    <physiologicalReaction direction="left-to-right" evidence="7">
        <dbReference type="Rhea" id="RHEA:77644"/>
    </physiologicalReaction>
</comment>